<dbReference type="Proteomes" id="UP000635606">
    <property type="component" value="Unassembled WGS sequence"/>
</dbReference>
<dbReference type="RefSeq" id="WP_239160086.1">
    <property type="nucleotide sequence ID" value="NZ_BOPH01000022.1"/>
</dbReference>
<dbReference type="Pfam" id="PF13561">
    <property type="entry name" value="adh_short_C2"/>
    <property type="match status" value="1"/>
</dbReference>
<reference evidence="1" key="1">
    <citation type="submission" date="2021-01" db="EMBL/GenBank/DDBJ databases">
        <title>Whole genome shotgun sequence of Virgisporangium ochraceum NBRC 16418.</title>
        <authorList>
            <person name="Komaki H."/>
            <person name="Tamura T."/>
        </authorList>
    </citation>
    <scope>NUCLEOTIDE SEQUENCE</scope>
    <source>
        <strain evidence="1">NBRC 16418</strain>
    </source>
</reference>
<evidence type="ECO:0000313" key="2">
    <source>
        <dbReference type="Proteomes" id="UP000635606"/>
    </source>
</evidence>
<proteinExistence type="predicted"/>
<dbReference type="EMBL" id="BOPH01000022">
    <property type="protein sequence ID" value="GIJ67117.1"/>
    <property type="molecule type" value="Genomic_DNA"/>
</dbReference>
<sequence>MQNPDDVAACLRVLARAAESPDDPALAAVTAAVDKAYRAGKKRRRAERAVARRHHDRALVATARRYREEIPSVRAVEDATTPVDRERTLRGSRRCYVCKDPYRRLDADYHMLCPSCAAENTARRSARCDLTGRRAVVTGGRIKIGFHTALKLLRDGASVLVTTRFPADAARRFAAVPDAGDWLDRLWVHGVDFLDLAGVVGLVDAVREEWGELDILVNNAAQTIRRPAGYHREVRAAEREPVRGLAAAVRRTGERTAPVGTDLVAFESLFPVGMRDETGEPLDLRDTNSWVLRVGEVSPAEWLETHVVNAFVPFLLTGHLRPQLAASRHPDRYVVQVSAMEGSFSRPTKTPRHPHTNMAKAGLNMLTRTVAAEYAAEGIHMSSVDTGWVTDERPHASKTAERAAGFRPPLDVVDGAARVYDPIVRGVGGAPVHGVFLKDYREVPW</sequence>
<dbReference type="InterPro" id="IPR051468">
    <property type="entry name" value="Fungal_SecMetab_SDRs"/>
</dbReference>
<dbReference type="CDD" id="cd05233">
    <property type="entry name" value="SDR_c"/>
    <property type="match status" value="1"/>
</dbReference>
<dbReference type="PANTHER" id="PTHR43544">
    <property type="entry name" value="SHORT-CHAIN DEHYDROGENASE/REDUCTASE"/>
    <property type="match status" value="1"/>
</dbReference>
<dbReference type="PANTHER" id="PTHR43544:SF2">
    <property type="entry name" value="OXIDOREDUCTASE"/>
    <property type="match status" value="1"/>
</dbReference>
<dbReference type="AlphaFoldDB" id="A0A8J3ZQC5"/>
<dbReference type="Pfam" id="PF00106">
    <property type="entry name" value="adh_short"/>
    <property type="match status" value="1"/>
</dbReference>
<accession>A0A8J3ZQC5</accession>
<evidence type="ECO:0000313" key="1">
    <source>
        <dbReference type="EMBL" id="GIJ67117.1"/>
    </source>
</evidence>
<keyword evidence="2" id="KW-1185">Reference proteome</keyword>
<dbReference type="GO" id="GO:0016491">
    <property type="term" value="F:oxidoreductase activity"/>
    <property type="evidence" value="ECO:0007669"/>
    <property type="project" value="TreeGrafter"/>
</dbReference>
<dbReference type="Gene3D" id="3.40.50.720">
    <property type="entry name" value="NAD(P)-binding Rossmann-like Domain"/>
    <property type="match status" value="1"/>
</dbReference>
<dbReference type="PRINTS" id="PR00081">
    <property type="entry name" value="GDHRDH"/>
</dbReference>
<dbReference type="GO" id="GO:0005737">
    <property type="term" value="C:cytoplasm"/>
    <property type="evidence" value="ECO:0007669"/>
    <property type="project" value="TreeGrafter"/>
</dbReference>
<dbReference type="InterPro" id="IPR002347">
    <property type="entry name" value="SDR_fam"/>
</dbReference>
<organism evidence="1 2">
    <name type="scientific">Virgisporangium ochraceum</name>
    <dbReference type="NCBI Taxonomy" id="65505"/>
    <lineage>
        <taxon>Bacteria</taxon>
        <taxon>Bacillati</taxon>
        <taxon>Actinomycetota</taxon>
        <taxon>Actinomycetes</taxon>
        <taxon>Micromonosporales</taxon>
        <taxon>Micromonosporaceae</taxon>
        <taxon>Virgisporangium</taxon>
    </lineage>
</organism>
<gene>
    <name evidence="1" type="ORF">Voc01_020340</name>
</gene>
<protein>
    <submittedName>
        <fullName evidence="1">Oxidoreductase</fullName>
    </submittedName>
</protein>
<dbReference type="SUPFAM" id="SSF51735">
    <property type="entry name" value="NAD(P)-binding Rossmann-fold domains"/>
    <property type="match status" value="1"/>
</dbReference>
<name>A0A8J3ZQC5_9ACTN</name>
<dbReference type="InterPro" id="IPR036291">
    <property type="entry name" value="NAD(P)-bd_dom_sf"/>
</dbReference>
<comment type="caution">
    <text evidence="1">The sequence shown here is derived from an EMBL/GenBank/DDBJ whole genome shotgun (WGS) entry which is preliminary data.</text>
</comment>